<accession>A0A4R5MR19</accession>
<evidence type="ECO:0000313" key="1">
    <source>
        <dbReference type="EMBL" id="TDG37809.1"/>
    </source>
</evidence>
<comment type="caution">
    <text evidence="1">The sequence shown here is derived from an EMBL/GenBank/DDBJ whole genome shotgun (WGS) entry which is preliminary data.</text>
</comment>
<dbReference type="OrthoDB" id="738387at2"/>
<proteinExistence type="predicted"/>
<organism evidence="1 2">
    <name type="scientific">Pedobacter changchengzhani</name>
    <dbReference type="NCBI Taxonomy" id="2529274"/>
    <lineage>
        <taxon>Bacteria</taxon>
        <taxon>Pseudomonadati</taxon>
        <taxon>Bacteroidota</taxon>
        <taxon>Sphingobacteriia</taxon>
        <taxon>Sphingobacteriales</taxon>
        <taxon>Sphingobacteriaceae</taxon>
        <taxon>Pedobacter</taxon>
    </lineage>
</organism>
<reference evidence="1 2" key="1">
    <citation type="submission" date="2019-02" db="EMBL/GenBank/DDBJ databases">
        <title>Pedobacter sp. nov., a novel speices isolated from soil of pinguins habitat in Antarcitica.</title>
        <authorList>
            <person name="He R.-H."/>
        </authorList>
    </citation>
    <scope>NUCLEOTIDE SEQUENCE [LARGE SCALE GENOMIC DNA]</scope>
    <source>
        <strain evidence="1 2">E01020</strain>
    </source>
</reference>
<dbReference type="AlphaFoldDB" id="A0A4R5MR19"/>
<dbReference type="RefSeq" id="WP_133260898.1">
    <property type="nucleotide sequence ID" value="NZ_SJCY01000001.1"/>
</dbReference>
<name>A0A4R5MR19_9SPHI</name>
<gene>
    <name evidence="1" type="ORF">EZJ43_01580</name>
</gene>
<evidence type="ECO:0000313" key="2">
    <source>
        <dbReference type="Proteomes" id="UP000295668"/>
    </source>
</evidence>
<protein>
    <submittedName>
        <fullName evidence="1">Uncharacterized protein</fullName>
    </submittedName>
</protein>
<keyword evidence="2" id="KW-1185">Reference proteome</keyword>
<sequence length="391" mass="45328">MNSYYYSFFKKSLLLLFLLGFVFSGCKRVVKSDDDEGGAIADVESVSKADYEKVTKLKLPLKTVSIDNTYSLNIPANSNFEVTKYDPKDEFAGMIGNIDLATLKTSFYDVALSNFFTSKEKLYSEDVFIIPHDDANFLTIDKIKKDGEQIENVYYEDENSIVFDQSDSFSAYTIHYDELKKCYIIYKAEMSWAKKFPKKEKIDLFMHFVKHGKSLTAKTFPMIKFSSWNEYVQNMPTLEIDYVNAVFGKLEKELKFFLEVDESVSPRTEGNYTFVELFNTSTEEALYFYKNIDIIKAGKVNDADYVSGKQILSLNSRDKYNLREDSGSYIVNQRYTTEEGKEKVINLTVFHPIDYKNKTYMLKTDTDLGESDVDFFVKMFGYFAKNYTLKI</sequence>
<dbReference type="Proteomes" id="UP000295668">
    <property type="component" value="Unassembled WGS sequence"/>
</dbReference>
<dbReference type="EMBL" id="SJCY01000001">
    <property type="protein sequence ID" value="TDG37809.1"/>
    <property type="molecule type" value="Genomic_DNA"/>
</dbReference>